<keyword evidence="2" id="KW-1185">Reference proteome</keyword>
<evidence type="ECO:0000313" key="1">
    <source>
        <dbReference type="EMBL" id="KAJ1677877.1"/>
    </source>
</evidence>
<accession>A0ACC1HRL2</accession>
<evidence type="ECO:0000313" key="2">
    <source>
        <dbReference type="Proteomes" id="UP001145114"/>
    </source>
</evidence>
<feature type="non-terminal residue" evidence="1">
    <location>
        <position position="116"/>
    </location>
</feature>
<organism evidence="1 2">
    <name type="scientific">Spiromyces aspiralis</name>
    <dbReference type="NCBI Taxonomy" id="68401"/>
    <lineage>
        <taxon>Eukaryota</taxon>
        <taxon>Fungi</taxon>
        <taxon>Fungi incertae sedis</taxon>
        <taxon>Zoopagomycota</taxon>
        <taxon>Kickxellomycotina</taxon>
        <taxon>Kickxellomycetes</taxon>
        <taxon>Kickxellales</taxon>
        <taxon>Kickxellaceae</taxon>
        <taxon>Spiromyces</taxon>
    </lineage>
</organism>
<name>A0ACC1HRL2_9FUNG</name>
<dbReference type="Proteomes" id="UP001145114">
    <property type="component" value="Unassembled WGS sequence"/>
</dbReference>
<sequence>MSPNNVAEARRRVGMYLQELDHVVRTSSTIMRELAQKRAQCEALQQRVVPHDPTVAAAAATSVIAERNPNIGGGDDSSSSSAGITTELHKRALLAACVALATGGSYGLLTLLFCSG</sequence>
<gene>
    <name evidence="1" type="ORF">EV182_005254</name>
</gene>
<protein>
    <submittedName>
        <fullName evidence="1">Uncharacterized protein</fullName>
    </submittedName>
</protein>
<proteinExistence type="predicted"/>
<comment type="caution">
    <text evidence="1">The sequence shown here is derived from an EMBL/GenBank/DDBJ whole genome shotgun (WGS) entry which is preliminary data.</text>
</comment>
<reference evidence="1" key="1">
    <citation type="submission" date="2022-06" db="EMBL/GenBank/DDBJ databases">
        <title>Phylogenomic reconstructions and comparative analyses of Kickxellomycotina fungi.</title>
        <authorList>
            <person name="Reynolds N.K."/>
            <person name="Stajich J.E."/>
            <person name="Barry K."/>
            <person name="Grigoriev I.V."/>
            <person name="Crous P."/>
            <person name="Smith M.E."/>
        </authorList>
    </citation>
    <scope>NUCLEOTIDE SEQUENCE</scope>
    <source>
        <strain evidence="1">RSA 2271</strain>
    </source>
</reference>
<dbReference type="EMBL" id="JAMZIH010001818">
    <property type="protein sequence ID" value="KAJ1677877.1"/>
    <property type="molecule type" value="Genomic_DNA"/>
</dbReference>